<dbReference type="EMBL" id="CP081295">
    <property type="protein sequence ID" value="QZD88744.1"/>
    <property type="molecule type" value="Genomic_DNA"/>
</dbReference>
<name>A0ABX8ZKT0_9SPHN</name>
<reference evidence="2 3" key="1">
    <citation type="submission" date="2021-08" db="EMBL/GenBank/DDBJ databases">
        <title>Comparative Genomics Analysis of the Genus Qipengyuania Reveals Extensive Genetic Diversity and Metabolic Versatility, Including the Description of Fifteen Novel Species.</title>
        <authorList>
            <person name="Liu Y."/>
        </authorList>
    </citation>
    <scope>NUCLEOTIDE SEQUENCE [LARGE SCALE GENOMIC DNA]</scope>
    <source>
        <strain evidence="2 3">1NDH13</strain>
    </source>
</reference>
<dbReference type="InterPro" id="IPR029021">
    <property type="entry name" value="Prot-tyrosine_phosphatase-like"/>
</dbReference>
<sequence>MDSNQLTDNLCVRGQVTPDDVAAAKDAGFTRIVCNRPDGEAEGQPDAEAIRAAAQACGLDFTYNPVSPGAITPEAVQQQADALCAGEGKVLAYCGSGKRATVLWALSNPEGLSVDERLARAERAGYDLSELRDRL</sequence>
<dbReference type="Pfam" id="PF04273">
    <property type="entry name" value="BLH_phosphatase"/>
    <property type="match status" value="1"/>
</dbReference>
<dbReference type="RefSeq" id="WP_221424259.1">
    <property type="nucleotide sequence ID" value="NZ_CP081295.1"/>
</dbReference>
<evidence type="ECO:0000313" key="3">
    <source>
        <dbReference type="Proteomes" id="UP000824281"/>
    </source>
</evidence>
<gene>
    <name evidence="2" type="ORF">K3148_07660</name>
</gene>
<evidence type="ECO:0000259" key="1">
    <source>
        <dbReference type="Pfam" id="PF04273"/>
    </source>
</evidence>
<feature type="domain" description="Beta-lactamase hydrolase-like protein phosphatase-like" evidence="1">
    <location>
        <begin position="4"/>
        <end position="108"/>
    </location>
</feature>
<proteinExistence type="predicted"/>
<organism evidence="2 3">
    <name type="scientific">Qipengyuania aurantiaca</name>
    <dbReference type="NCBI Taxonomy" id="2867233"/>
    <lineage>
        <taxon>Bacteria</taxon>
        <taxon>Pseudomonadati</taxon>
        <taxon>Pseudomonadota</taxon>
        <taxon>Alphaproteobacteria</taxon>
        <taxon>Sphingomonadales</taxon>
        <taxon>Erythrobacteraceae</taxon>
        <taxon>Qipengyuania</taxon>
    </lineage>
</organism>
<dbReference type="Proteomes" id="UP000824281">
    <property type="component" value="Chromosome"/>
</dbReference>
<evidence type="ECO:0000313" key="2">
    <source>
        <dbReference type="EMBL" id="QZD88744.1"/>
    </source>
</evidence>
<keyword evidence="3" id="KW-1185">Reference proteome</keyword>
<dbReference type="InterPro" id="IPR005939">
    <property type="entry name" value="BLH_phosphatase-like"/>
</dbReference>
<dbReference type="CDD" id="cd14503">
    <property type="entry name" value="PTP-bact"/>
    <property type="match status" value="1"/>
</dbReference>
<dbReference type="NCBIfam" id="TIGR01244">
    <property type="entry name" value="TIGR01244 family sulfur transferase"/>
    <property type="match status" value="1"/>
</dbReference>
<dbReference type="Gene3D" id="3.90.190.10">
    <property type="entry name" value="Protein tyrosine phosphatase superfamily"/>
    <property type="match status" value="1"/>
</dbReference>
<accession>A0ABX8ZKT0</accession>
<protein>
    <submittedName>
        <fullName evidence="2">TIGR01244 family phosphatase</fullName>
    </submittedName>
</protein>